<dbReference type="NCBIfam" id="TIGR03725">
    <property type="entry name" value="T6A_YeaZ"/>
    <property type="match status" value="1"/>
</dbReference>
<dbReference type="Pfam" id="PF00814">
    <property type="entry name" value="TsaD"/>
    <property type="match status" value="1"/>
</dbReference>
<accession>A0A6J4SZ93</accession>
<dbReference type="InterPro" id="IPR000905">
    <property type="entry name" value="Gcp-like_dom"/>
</dbReference>
<dbReference type="Gene3D" id="3.30.420.40">
    <property type="match status" value="2"/>
</dbReference>
<feature type="region of interest" description="Disordered" evidence="1">
    <location>
        <begin position="204"/>
        <end position="227"/>
    </location>
</feature>
<reference evidence="3" key="1">
    <citation type="submission" date="2020-02" db="EMBL/GenBank/DDBJ databases">
        <authorList>
            <person name="Meier V. D."/>
        </authorList>
    </citation>
    <scope>NUCLEOTIDE SEQUENCE</scope>
    <source>
        <strain evidence="3">AVDCRST_MAG13</strain>
    </source>
</reference>
<dbReference type="SUPFAM" id="SSF53067">
    <property type="entry name" value="Actin-like ATPase domain"/>
    <property type="match status" value="2"/>
</dbReference>
<dbReference type="AlphaFoldDB" id="A0A6J4SZ93"/>
<dbReference type="GO" id="GO:0002949">
    <property type="term" value="P:tRNA threonylcarbamoyladenosine modification"/>
    <property type="evidence" value="ECO:0007669"/>
    <property type="project" value="InterPro"/>
</dbReference>
<gene>
    <name evidence="3" type="ORF">AVDCRST_MAG13-2721</name>
</gene>
<dbReference type="PANTHER" id="PTHR11735:SF11">
    <property type="entry name" value="TRNA THREONYLCARBAMOYLADENOSINE BIOSYNTHESIS PROTEIN TSAB"/>
    <property type="match status" value="1"/>
</dbReference>
<dbReference type="GO" id="GO:0005829">
    <property type="term" value="C:cytosol"/>
    <property type="evidence" value="ECO:0007669"/>
    <property type="project" value="TreeGrafter"/>
</dbReference>
<evidence type="ECO:0000256" key="1">
    <source>
        <dbReference type="SAM" id="MobiDB-lite"/>
    </source>
</evidence>
<dbReference type="InterPro" id="IPR022496">
    <property type="entry name" value="T6A_TsaB"/>
</dbReference>
<name>A0A6J4SZ93_9ACTN</name>
<evidence type="ECO:0000259" key="2">
    <source>
        <dbReference type="Pfam" id="PF00814"/>
    </source>
</evidence>
<dbReference type="PANTHER" id="PTHR11735">
    <property type="entry name" value="TRNA N6-ADENOSINE THREONYLCARBAMOYLTRANSFERASE"/>
    <property type="match status" value="1"/>
</dbReference>
<feature type="compositionally biased region" description="Basic and acidic residues" evidence="1">
    <location>
        <begin position="209"/>
        <end position="219"/>
    </location>
</feature>
<sequence>MIVLALDTATPDTVAGLAVPGRPVAERRHRPGPGERPGHATQLLPLARELLGEAGLAFPDVDRIGVGIGPGTFTGLRIGVATARALAQGTGAELVAVSTLEALALAALDGGGPVMACLDARRGEAFAAAWSAPGARVLAPRAVPPQGLPGLLEAHPGAWRCVGDGSIRFRDVLEAAGAQVPQDGSALHRVSATALCRLAGEAAASGPDVRPDYVREPDAVPKPTATT</sequence>
<feature type="domain" description="Gcp-like" evidence="2">
    <location>
        <begin position="39"/>
        <end position="128"/>
    </location>
</feature>
<evidence type="ECO:0000313" key="3">
    <source>
        <dbReference type="EMBL" id="CAA9509393.1"/>
    </source>
</evidence>
<dbReference type="EMBL" id="CADCVO010000434">
    <property type="protein sequence ID" value="CAA9509393.1"/>
    <property type="molecule type" value="Genomic_DNA"/>
</dbReference>
<proteinExistence type="predicted"/>
<protein>
    <submittedName>
        <fullName evidence="3">tRNA threonylcarbamoyladenosine biosynthesis protein TsaB</fullName>
    </submittedName>
</protein>
<organism evidence="3">
    <name type="scientific">uncultured Solirubrobacteraceae bacterium</name>
    <dbReference type="NCBI Taxonomy" id="1162706"/>
    <lineage>
        <taxon>Bacteria</taxon>
        <taxon>Bacillati</taxon>
        <taxon>Actinomycetota</taxon>
        <taxon>Thermoleophilia</taxon>
        <taxon>Solirubrobacterales</taxon>
        <taxon>Solirubrobacteraceae</taxon>
        <taxon>environmental samples</taxon>
    </lineage>
</organism>
<dbReference type="InterPro" id="IPR043129">
    <property type="entry name" value="ATPase_NBD"/>
</dbReference>